<dbReference type="Proteomes" id="UP000326924">
    <property type="component" value="Unassembled WGS sequence"/>
</dbReference>
<feature type="region of interest" description="Disordered" evidence="1">
    <location>
        <begin position="327"/>
        <end position="417"/>
    </location>
</feature>
<keyword evidence="3" id="KW-1185">Reference proteome</keyword>
<feature type="compositionally biased region" description="Polar residues" evidence="1">
    <location>
        <begin position="369"/>
        <end position="378"/>
    </location>
</feature>
<feature type="compositionally biased region" description="Pro residues" evidence="1">
    <location>
        <begin position="23"/>
        <end position="34"/>
    </location>
</feature>
<evidence type="ECO:0000256" key="1">
    <source>
        <dbReference type="SAM" id="MobiDB-lite"/>
    </source>
</evidence>
<feature type="region of interest" description="Disordered" evidence="1">
    <location>
        <begin position="477"/>
        <end position="540"/>
    </location>
</feature>
<feature type="region of interest" description="Disordered" evidence="1">
    <location>
        <begin position="22"/>
        <end position="96"/>
    </location>
</feature>
<dbReference type="Pfam" id="PF02178">
    <property type="entry name" value="AT_hook"/>
    <property type="match status" value="5"/>
</dbReference>
<feature type="compositionally biased region" description="Low complexity" evidence="1">
    <location>
        <begin position="327"/>
        <end position="349"/>
    </location>
</feature>
<feature type="compositionally biased region" description="Low complexity" evidence="1">
    <location>
        <begin position="630"/>
        <end position="643"/>
    </location>
</feature>
<name>A0A5J5EF30_9PEZI</name>
<feature type="compositionally biased region" description="Basic residues" evidence="1">
    <location>
        <begin position="215"/>
        <end position="224"/>
    </location>
</feature>
<dbReference type="PRINTS" id="PR00929">
    <property type="entry name" value="ATHOOK"/>
</dbReference>
<organism evidence="2 3">
    <name type="scientific">Sphaerosporella brunnea</name>
    <dbReference type="NCBI Taxonomy" id="1250544"/>
    <lineage>
        <taxon>Eukaryota</taxon>
        <taxon>Fungi</taxon>
        <taxon>Dikarya</taxon>
        <taxon>Ascomycota</taxon>
        <taxon>Pezizomycotina</taxon>
        <taxon>Pezizomycetes</taxon>
        <taxon>Pezizales</taxon>
        <taxon>Pyronemataceae</taxon>
        <taxon>Sphaerosporella</taxon>
    </lineage>
</organism>
<accession>A0A5J5EF30</accession>
<feature type="compositionally biased region" description="Low complexity" evidence="1">
    <location>
        <begin position="201"/>
        <end position="214"/>
    </location>
</feature>
<protein>
    <submittedName>
        <fullName evidence="2">Uncharacterized protein</fullName>
    </submittedName>
</protein>
<feature type="compositionally biased region" description="Low complexity" evidence="1">
    <location>
        <begin position="400"/>
        <end position="409"/>
    </location>
</feature>
<comment type="caution">
    <text evidence="2">The sequence shown here is derived from an EMBL/GenBank/DDBJ whole genome shotgun (WGS) entry which is preliminary data.</text>
</comment>
<sequence>MARHKAAAIPHTLAAIRKHNLLYPPPGRAVPPPEAARTPIDATQSPTEKIPSADLDTAHPQPTGAVSPATKRCHPAPTNTVEQPPAKRRRGRPRQAVAAAADAAVAALRRNPARPCKAAPPAAVQAAAPSTAPPSAPCAAPQMPAFILQALGGGSTASNEHAPPAERRSLIVVLKVRAIVGGDQMQAAMPATTAIPVECTAPVQPPTANTATAAPKKKRGRPPKTARGEGVQATLTAATHQPDVDAAVAAPRRNPARPCKAALPAAVQTATPATAPPSAPQMDGASTASDEHAPPAERRSLIVVLKVRTIVGGVAGDISGTTATTAATTAMPVEGTATAQPPTASTATDPPKKKRGRPSKTARGEGVQATLTAGTQQPAADAGVAAPRRNPARPCKTARPAAIQSATPATAPPSAPQTVACIPQALDGAFTASDEHAPPAERRSLIVVLKVRTIVGGVAGDISGTAATTAATTAIPVEGTATAQPPTANTGTAAPKKKRGRPPKTARGEGAKATLTAGTQQPAAFPAVAPPRRNPARPCKAAGPATVLAATPATAPPSARCAAPQMPACIPQGVGDASTASNEHALPAGRRSLIVVLKVPTIVGGLAGHISGTAVTGRMQAGTAATTAIATAQPPTANTATFPPKRKRGRPRKAQPLQ</sequence>
<dbReference type="SMART" id="SM00384">
    <property type="entry name" value="AT_hook"/>
    <property type="match status" value="5"/>
</dbReference>
<proteinExistence type="predicted"/>
<feature type="region of interest" description="Disordered" evidence="1">
    <location>
        <begin position="265"/>
        <end position="297"/>
    </location>
</feature>
<evidence type="ECO:0000313" key="3">
    <source>
        <dbReference type="Proteomes" id="UP000326924"/>
    </source>
</evidence>
<dbReference type="InParanoid" id="A0A5J5EF30"/>
<reference evidence="2 3" key="1">
    <citation type="submission" date="2019-09" db="EMBL/GenBank/DDBJ databases">
        <title>Draft genome of the ectomycorrhizal ascomycete Sphaerosporella brunnea.</title>
        <authorList>
            <consortium name="DOE Joint Genome Institute"/>
            <person name="Benucci G.M."/>
            <person name="Marozzi G."/>
            <person name="Antonielli L."/>
            <person name="Sanchez S."/>
            <person name="Marco P."/>
            <person name="Wang X."/>
            <person name="Falini L.B."/>
            <person name="Barry K."/>
            <person name="Haridas S."/>
            <person name="Lipzen A."/>
            <person name="Labutti K."/>
            <person name="Grigoriev I.V."/>
            <person name="Murat C."/>
            <person name="Martin F."/>
            <person name="Albertini E."/>
            <person name="Donnini D."/>
            <person name="Bonito G."/>
        </authorList>
    </citation>
    <scope>NUCLEOTIDE SEQUENCE [LARGE SCALE GENOMIC DNA]</scope>
    <source>
        <strain evidence="2 3">Sb_GMNB300</strain>
    </source>
</reference>
<dbReference type="EMBL" id="VXIS01000407">
    <property type="protein sequence ID" value="KAA8893743.1"/>
    <property type="molecule type" value="Genomic_DNA"/>
</dbReference>
<dbReference type="GO" id="GO:0003677">
    <property type="term" value="F:DNA binding"/>
    <property type="evidence" value="ECO:0007669"/>
    <property type="project" value="InterPro"/>
</dbReference>
<feature type="region of interest" description="Disordered" evidence="1">
    <location>
        <begin position="201"/>
        <end position="231"/>
    </location>
</feature>
<evidence type="ECO:0000313" key="2">
    <source>
        <dbReference type="EMBL" id="KAA8893743.1"/>
    </source>
</evidence>
<gene>
    <name evidence="2" type="ORF">FN846DRAFT_913707</name>
</gene>
<feature type="compositionally biased region" description="Basic residues" evidence="1">
    <location>
        <begin position="644"/>
        <end position="658"/>
    </location>
</feature>
<feature type="region of interest" description="Disordered" evidence="1">
    <location>
        <begin position="630"/>
        <end position="658"/>
    </location>
</feature>
<feature type="compositionally biased region" description="Basic residues" evidence="1">
    <location>
        <begin position="495"/>
        <end position="504"/>
    </location>
</feature>
<dbReference type="AlphaFoldDB" id="A0A5J5EF30"/>
<feature type="compositionally biased region" description="Polar residues" evidence="1">
    <location>
        <begin position="481"/>
        <end position="491"/>
    </location>
</feature>
<dbReference type="InterPro" id="IPR017956">
    <property type="entry name" value="AT_hook_DNA-bd_motif"/>
</dbReference>